<dbReference type="PANTHER" id="PTHR43969:SF8">
    <property type="entry name" value="GLUTATHIONE S TRANSFERASE E13, ISOFORM A-RELATED"/>
    <property type="match status" value="1"/>
</dbReference>
<dbReference type="Gene3D" id="3.40.30.10">
    <property type="entry name" value="Glutaredoxin"/>
    <property type="match status" value="1"/>
</dbReference>
<dbReference type="SFLD" id="SFLDG00358">
    <property type="entry name" value="Main_(cytGST)"/>
    <property type="match status" value="1"/>
</dbReference>
<evidence type="ECO:0000313" key="5">
    <source>
        <dbReference type="Proteomes" id="UP001566132"/>
    </source>
</evidence>
<dbReference type="FunFam" id="1.20.1050.10:FF:000007">
    <property type="entry name" value="Glutathione S-transferase 1-1"/>
    <property type="match status" value="1"/>
</dbReference>
<dbReference type="InterPro" id="IPR036249">
    <property type="entry name" value="Thioredoxin-like_sf"/>
</dbReference>
<keyword evidence="5" id="KW-1185">Reference proteome</keyword>
<reference evidence="4 5" key="1">
    <citation type="submission" date="2024-05" db="EMBL/GenBank/DDBJ databases">
        <title>Genetic variation in Jamaican populations of the coffee berry borer (Hypothenemus hampei).</title>
        <authorList>
            <person name="Errbii M."/>
            <person name="Myrie A."/>
        </authorList>
    </citation>
    <scope>NUCLEOTIDE SEQUENCE [LARGE SCALE GENOMIC DNA]</scope>
    <source>
        <strain evidence="4">JA-Hopewell-2020-01-JO</strain>
        <tissue evidence="4">Whole body</tissue>
    </source>
</reference>
<dbReference type="CDD" id="cd03045">
    <property type="entry name" value="GST_N_Delta_Epsilon"/>
    <property type="match status" value="1"/>
</dbReference>
<sequence length="217" mass="24494">MVVILYNSPESPPCMAVLVTAKAIGLELCLENIDLSKQEHKSENFLKINPQHTVPTLDDNGTIIIDSHAIITYLVSKYGKDDSLYPTDIVKRALIDARLHFDSGVTFALLKIVYTSHAYFGQKEYLTPWQNQKILDAYDLVNTFLSQSQWIAGDSITVADISLVTTVISLDAMLAIDKKKYPNIMRWLNAADALPYFDVNRIGKEQYTLAWKKVSQH</sequence>
<dbReference type="InterPro" id="IPR040079">
    <property type="entry name" value="Glutathione_S-Trfase"/>
</dbReference>
<dbReference type="PANTHER" id="PTHR43969">
    <property type="entry name" value="GLUTATHIONE S TRANSFERASE D10, ISOFORM A-RELATED"/>
    <property type="match status" value="1"/>
</dbReference>
<dbReference type="PROSITE" id="PS50404">
    <property type="entry name" value="GST_NTER"/>
    <property type="match status" value="1"/>
</dbReference>
<dbReference type="Proteomes" id="UP001566132">
    <property type="component" value="Unassembled WGS sequence"/>
</dbReference>
<organism evidence="4 5">
    <name type="scientific">Hypothenemus hampei</name>
    <name type="common">Coffee berry borer</name>
    <dbReference type="NCBI Taxonomy" id="57062"/>
    <lineage>
        <taxon>Eukaryota</taxon>
        <taxon>Metazoa</taxon>
        <taxon>Ecdysozoa</taxon>
        <taxon>Arthropoda</taxon>
        <taxon>Hexapoda</taxon>
        <taxon>Insecta</taxon>
        <taxon>Pterygota</taxon>
        <taxon>Neoptera</taxon>
        <taxon>Endopterygota</taxon>
        <taxon>Coleoptera</taxon>
        <taxon>Polyphaga</taxon>
        <taxon>Cucujiformia</taxon>
        <taxon>Curculionidae</taxon>
        <taxon>Scolytinae</taxon>
        <taxon>Hypothenemus</taxon>
    </lineage>
</organism>
<dbReference type="GO" id="GO:0003824">
    <property type="term" value="F:catalytic activity"/>
    <property type="evidence" value="ECO:0007669"/>
    <property type="project" value="UniProtKB-ARBA"/>
</dbReference>
<gene>
    <name evidence="4" type="ORF">ABEB36_007495</name>
</gene>
<dbReference type="CDD" id="cd03177">
    <property type="entry name" value="GST_C_Delta_Epsilon"/>
    <property type="match status" value="1"/>
</dbReference>
<name>A0ABD1EUQ0_HYPHA</name>
<comment type="caution">
    <text evidence="4">The sequence shown here is derived from an EMBL/GenBank/DDBJ whole genome shotgun (WGS) entry which is preliminary data.</text>
</comment>
<dbReference type="InterPro" id="IPR004045">
    <property type="entry name" value="Glutathione_S-Trfase_N"/>
</dbReference>
<dbReference type="Gene3D" id="1.20.1050.10">
    <property type="match status" value="1"/>
</dbReference>
<dbReference type="FunFam" id="3.40.30.10:FF:000034">
    <property type="entry name" value="glutathione S-transferase 1"/>
    <property type="match status" value="1"/>
</dbReference>
<dbReference type="Pfam" id="PF13410">
    <property type="entry name" value="GST_C_2"/>
    <property type="match status" value="1"/>
</dbReference>
<dbReference type="PROSITE" id="PS50405">
    <property type="entry name" value="GST_CTER"/>
    <property type="match status" value="1"/>
</dbReference>
<evidence type="ECO:0000313" key="4">
    <source>
        <dbReference type="EMBL" id="KAL1502340.1"/>
    </source>
</evidence>
<dbReference type="EMBL" id="JBDJPC010000005">
    <property type="protein sequence ID" value="KAL1502340.1"/>
    <property type="molecule type" value="Genomic_DNA"/>
</dbReference>
<comment type="subunit">
    <text evidence="1">Homodimer.</text>
</comment>
<dbReference type="SUPFAM" id="SSF52833">
    <property type="entry name" value="Thioredoxin-like"/>
    <property type="match status" value="1"/>
</dbReference>
<protein>
    <submittedName>
        <fullName evidence="4">Uncharacterized protein</fullName>
    </submittedName>
</protein>
<proteinExistence type="predicted"/>
<feature type="domain" description="GST C-terminal" evidence="3">
    <location>
        <begin position="88"/>
        <end position="210"/>
    </location>
</feature>
<dbReference type="SFLD" id="SFLDS00019">
    <property type="entry name" value="Glutathione_Transferase_(cytos"/>
    <property type="match status" value="1"/>
</dbReference>
<evidence type="ECO:0000259" key="3">
    <source>
        <dbReference type="PROSITE" id="PS50405"/>
    </source>
</evidence>
<accession>A0ABD1EUQ0</accession>
<dbReference type="InterPro" id="IPR036282">
    <property type="entry name" value="Glutathione-S-Trfase_C_sf"/>
</dbReference>
<evidence type="ECO:0000259" key="2">
    <source>
        <dbReference type="PROSITE" id="PS50404"/>
    </source>
</evidence>
<dbReference type="InterPro" id="IPR010987">
    <property type="entry name" value="Glutathione-S-Trfase_C-like"/>
</dbReference>
<feature type="domain" description="GST N-terminal" evidence="2">
    <location>
        <begin position="1"/>
        <end position="82"/>
    </location>
</feature>
<evidence type="ECO:0000256" key="1">
    <source>
        <dbReference type="ARBA" id="ARBA00011738"/>
    </source>
</evidence>
<dbReference type="AlphaFoldDB" id="A0ABD1EUQ0"/>
<dbReference type="Pfam" id="PF13417">
    <property type="entry name" value="GST_N_3"/>
    <property type="match status" value="1"/>
</dbReference>
<dbReference type="SUPFAM" id="SSF47616">
    <property type="entry name" value="GST C-terminal domain-like"/>
    <property type="match status" value="1"/>
</dbReference>
<dbReference type="SFLD" id="SFLDG01153">
    <property type="entry name" value="Main.4:_Theta-like"/>
    <property type="match status" value="1"/>
</dbReference>